<dbReference type="GO" id="GO:0016020">
    <property type="term" value="C:membrane"/>
    <property type="evidence" value="ECO:0007669"/>
    <property type="project" value="UniProtKB-SubCell"/>
</dbReference>
<dbReference type="PANTHER" id="PTHR34703">
    <property type="entry name" value="ANTIPORTER SUBUNIT MNHG2-RELATED"/>
    <property type="match status" value="1"/>
</dbReference>
<proteinExistence type="inferred from homology"/>
<evidence type="ECO:0000256" key="4">
    <source>
        <dbReference type="SAM" id="Phobius"/>
    </source>
</evidence>
<dbReference type="RefSeq" id="WP_144450552.1">
    <property type="nucleotide sequence ID" value="NZ_VLKZ01000005.1"/>
</dbReference>
<accession>A0A562QHW8</accession>
<dbReference type="InterPro" id="IPR005133">
    <property type="entry name" value="PhaG_MnhG_YufB"/>
</dbReference>
<dbReference type="NCBIfam" id="NF009314">
    <property type="entry name" value="PRK12674.1-2"/>
    <property type="match status" value="1"/>
</dbReference>
<organism evidence="5 6">
    <name type="scientific">Halalkalibacter nanhaiisediminis</name>
    <dbReference type="NCBI Taxonomy" id="688079"/>
    <lineage>
        <taxon>Bacteria</taxon>
        <taxon>Bacillati</taxon>
        <taxon>Bacillota</taxon>
        <taxon>Bacilli</taxon>
        <taxon>Bacillales</taxon>
        <taxon>Bacillaceae</taxon>
        <taxon>Halalkalibacter</taxon>
    </lineage>
</organism>
<feature type="transmembrane region" description="Helical" evidence="4">
    <location>
        <begin position="69"/>
        <end position="88"/>
    </location>
</feature>
<reference evidence="5 6" key="1">
    <citation type="journal article" date="2015" name="Stand. Genomic Sci.">
        <title>Genomic Encyclopedia of Bacterial and Archaeal Type Strains, Phase III: the genomes of soil and plant-associated and newly described type strains.</title>
        <authorList>
            <person name="Whitman W.B."/>
            <person name="Woyke T."/>
            <person name="Klenk H.P."/>
            <person name="Zhou Y."/>
            <person name="Lilburn T.G."/>
            <person name="Beck B.J."/>
            <person name="De Vos P."/>
            <person name="Vandamme P."/>
            <person name="Eisen J.A."/>
            <person name="Garrity G."/>
            <person name="Hugenholtz P."/>
            <person name="Kyrpides N.C."/>
        </authorList>
    </citation>
    <scope>NUCLEOTIDE SEQUENCE [LARGE SCALE GENOMIC DNA]</scope>
    <source>
        <strain evidence="5 6">CGMCC 1.10116</strain>
    </source>
</reference>
<dbReference type="NCBIfam" id="TIGR01300">
    <property type="entry name" value="CPA3_mnhG_phaG"/>
    <property type="match status" value="1"/>
</dbReference>
<comment type="similarity">
    <text evidence="2">Belongs to the CPA3 antiporters (TC 2.A.63) subunit G family.</text>
</comment>
<feature type="transmembrane region" description="Helical" evidence="4">
    <location>
        <begin position="6"/>
        <end position="30"/>
    </location>
</feature>
<dbReference type="EMBL" id="VLKZ01000005">
    <property type="protein sequence ID" value="TWI56358.1"/>
    <property type="molecule type" value="Genomic_DNA"/>
</dbReference>
<evidence type="ECO:0000256" key="2">
    <source>
        <dbReference type="ARBA" id="ARBA00008404"/>
    </source>
</evidence>
<keyword evidence="4" id="KW-1133">Transmembrane helix</keyword>
<gene>
    <name evidence="5" type="ORF">IQ10_02253</name>
</gene>
<sequence length="118" mass="12955">MTATEIVISFFVVAGGFLSLLASIGLIRLPDVYGRTHAASKSTTLGVMFIMIATFLFFLLVQGEFVGKILLTIVFVFITAPVAGLMIGRSAYRTGVPLWEKSKQDDLKKMYAKKTKQT</sequence>
<dbReference type="GO" id="GO:0015385">
    <property type="term" value="F:sodium:proton antiporter activity"/>
    <property type="evidence" value="ECO:0007669"/>
    <property type="project" value="TreeGrafter"/>
</dbReference>
<dbReference type="AlphaFoldDB" id="A0A562QHW8"/>
<dbReference type="OrthoDB" id="9806575at2"/>
<name>A0A562QHW8_9BACI</name>
<evidence type="ECO:0000256" key="1">
    <source>
        <dbReference type="ARBA" id="ARBA00004141"/>
    </source>
</evidence>
<keyword evidence="3" id="KW-0050">Antiport</keyword>
<dbReference type="PANTHER" id="PTHR34703:SF1">
    <property type="entry name" value="ANTIPORTER SUBUNIT MNHG2-RELATED"/>
    <property type="match status" value="1"/>
</dbReference>
<dbReference type="Proteomes" id="UP000315711">
    <property type="component" value="Unassembled WGS sequence"/>
</dbReference>
<comment type="caution">
    <text evidence="5">The sequence shown here is derived from an EMBL/GenBank/DDBJ whole genome shotgun (WGS) entry which is preliminary data.</text>
</comment>
<feature type="transmembrane region" description="Helical" evidence="4">
    <location>
        <begin position="42"/>
        <end position="63"/>
    </location>
</feature>
<keyword evidence="4" id="KW-0812">Transmembrane</keyword>
<keyword evidence="4" id="KW-0472">Membrane</keyword>
<evidence type="ECO:0000313" key="5">
    <source>
        <dbReference type="EMBL" id="TWI56358.1"/>
    </source>
</evidence>
<dbReference type="Pfam" id="PF03334">
    <property type="entry name" value="PhaG_MnhG_YufB"/>
    <property type="match status" value="1"/>
</dbReference>
<protein>
    <submittedName>
        <fullName evidence="5">Multisubunit sodium/proton antiporter, MrpG subunit (TC 2.A.63.1)</fullName>
    </submittedName>
</protein>
<keyword evidence="3" id="KW-0813">Transport</keyword>
<comment type="subcellular location">
    <subcellularLocation>
        <location evidence="1">Membrane</location>
        <topology evidence="1">Multi-pass membrane protein</topology>
    </subcellularLocation>
</comment>
<keyword evidence="6" id="KW-1185">Reference proteome</keyword>
<evidence type="ECO:0000313" key="6">
    <source>
        <dbReference type="Proteomes" id="UP000315711"/>
    </source>
</evidence>
<evidence type="ECO:0000256" key="3">
    <source>
        <dbReference type="ARBA" id="ARBA00022449"/>
    </source>
</evidence>